<feature type="binding site" evidence="2">
    <location>
        <position position="192"/>
    </location>
    <ligand>
        <name>substrate</name>
    </ligand>
</feature>
<dbReference type="EMBL" id="JAFLNF010000001">
    <property type="protein sequence ID" value="MBO0343601.1"/>
    <property type="molecule type" value="Genomic_DNA"/>
</dbReference>
<accession>A0A939EJ45</accession>
<feature type="binding site" evidence="3">
    <location>
        <position position="230"/>
    </location>
    <ligand>
        <name>Na(+)</name>
        <dbReference type="ChEBI" id="CHEBI:29101"/>
    </ligand>
</feature>
<feature type="binding site" evidence="3">
    <location>
        <position position="255"/>
    </location>
    <ligand>
        <name>substrate</name>
    </ligand>
</feature>
<dbReference type="InterPro" id="IPR018389">
    <property type="entry name" value="DctP_fam"/>
</dbReference>
<dbReference type="PANTHER" id="PTHR33376:SF5">
    <property type="entry name" value="EXTRACYTOPLASMIC SOLUTE RECEPTOR PROTEIN"/>
    <property type="match status" value="1"/>
</dbReference>
<dbReference type="Gene3D" id="3.40.190.10">
    <property type="entry name" value="Periplasmic binding protein-like II"/>
    <property type="match status" value="1"/>
</dbReference>
<dbReference type="InterPro" id="IPR006311">
    <property type="entry name" value="TAT_signal"/>
</dbReference>
<evidence type="ECO:0000256" key="2">
    <source>
        <dbReference type="PIRSR" id="PIRSR039026-1"/>
    </source>
</evidence>
<name>A0A939EJ45_9HYPH</name>
<protein>
    <submittedName>
        <fullName evidence="4">TRAP transporter substrate-binding protein</fullName>
    </submittedName>
</protein>
<dbReference type="InterPro" id="IPR026289">
    <property type="entry name" value="SBP_TakP-like"/>
</dbReference>
<dbReference type="Proteomes" id="UP000664779">
    <property type="component" value="Unassembled WGS sequence"/>
</dbReference>
<dbReference type="RefSeq" id="WP_206937061.1">
    <property type="nucleotide sequence ID" value="NZ_JAFLNF010000001.1"/>
</dbReference>
<keyword evidence="5" id="KW-1185">Reference proteome</keyword>
<evidence type="ECO:0000256" key="3">
    <source>
        <dbReference type="PIRSR" id="PIRSR039026-2"/>
    </source>
</evidence>
<organism evidence="4 5">
    <name type="scientific">Roseibium limicola</name>
    <dbReference type="NCBI Taxonomy" id="2816037"/>
    <lineage>
        <taxon>Bacteria</taxon>
        <taxon>Pseudomonadati</taxon>
        <taxon>Pseudomonadota</taxon>
        <taxon>Alphaproteobacteria</taxon>
        <taxon>Hyphomicrobiales</taxon>
        <taxon>Stappiaceae</taxon>
        <taxon>Roseibium</taxon>
    </lineage>
</organism>
<reference evidence="4" key="1">
    <citation type="submission" date="2021-03" db="EMBL/GenBank/DDBJ databases">
        <title>Roseibium sp. CAU 1637 isolated from Incheon.</title>
        <authorList>
            <person name="Kim W."/>
        </authorList>
    </citation>
    <scope>NUCLEOTIDE SEQUENCE</scope>
    <source>
        <strain evidence="4">CAU 1637</strain>
    </source>
</reference>
<dbReference type="PIRSF" id="PIRSF039026">
    <property type="entry name" value="SiaP"/>
    <property type="match status" value="1"/>
</dbReference>
<proteinExistence type="predicted"/>
<feature type="binding site" evidence="3">
    <location>
        <position position="229"/>
    </location>
    <ligand>
        <name>substrate</name>
    </ligand>
</feature>
<evidence type="ECO:0000256" key="1">
    <source>
        <dbReference type="ARBA" id="ARBA00022729"/>
    </source>
</evidence>
<sequence>MSDQKKFGLPARRAFLTSGAAFVGGAAASLTGGGASPVMAQPVGEPVRWRLVTSWPRNLPGPGVTAQRICDRVKEMSGGRFLITLYSAGELVPALGVFDAVSSGAAEMGHSASFFWQGKMPASVFFTASPFGLLPQEHIAWIERGGGQALWDELYAPFGIKPVMAGNTGVQMGGWFTREINELDDLKGLRIRMPGLGGEVMRQLGATPTTTAPGEIYQALSRGLLDAAEFLGPWSDRSMGFYQVAKYYYSPGFHEPNGTGEALFNSDALDQLPDDLRAILKEACRAENGRALAESDWENARALQVLQEEDGVEIKIYPSEVLSALRRETATVLEAFSQKDEMSSKVYASATAARERLGPWMAVSMQAFMNARSRGE</sequence>
<keyword evidence="3" id="KW-0479">Metal-binding</keyword>
<dbReference type="GO" id="GO:0046872">
    <property type="term" value="F:metal ion binding"/>
    <property type="evidence" value="ECO:0007669"/>
    <property type="project" value="UniProtKB-KW"/>
</dbReference>
<dbReference type="GO" id="GO:0055085">
    <property type="term" value="P:transmembrane transport"/>
    <property type="evidence" value="ECO:0007669"/>
    <property type="project" value="InterPro"/>
</dbReference>
<dbReference type="CDD" id="cd13604">
    <property type="entry name" value="PBP2_TRAP_ketoacid_lactate_like"/>
    <property type="match status" value="1"/>
</dbReference>
<dbReference type="InterPro" id="IPR038404">
    <property type="entry name" value="TRAP_DctP_sf"/>
</dbReference>
<dbReference type="GO" id="GO:0031317">
    <property type="term" value="C:tripartite ATP-independent periplasmic transporter complex"/>
    <property type="evidence" value="ECO:0007669"/>
    <property type="project" value="InterPro"/>
</dbReference>
<feature type="binding site" evidence="2">
    <location>
        <position position="171"/>
    </location>
    <ligand>
        <name>substrate</name>
    </ligand>
</feature>
<evidence type="ECO:0000313" key="4">
    <source>
        <dbReference type="EMBL" id="MBO0343601.1"/>
    </source>
</evidence>
<dbReference type="Pfam" id="PF03480">
    <property type="entry name" value="DctP"/>
    <property type="match status" value="1"/>
</dbReference>
<dbReference type="AlphaFoldDB" id="A0A939EJ45"/>
<evidence type="ECO:0000313" key="5">
    <source>
        <dbReference type="Proteomes" id="UP000664779"/>
    </source>
</evidence>
<dbReference type="NCBIfam" id="NF037995">
    <property type="entry name" value="TRAP_S1"/>
    <property type="match status" value="1"/>
</dbReference>
<dbReference type="PROSITE" id="PS51318">
    <property type="entry name" value="TAT"/>
    <property type="match status" value="1"/>
</dbReference>
<gene>
    <name evidence="4" type="ORF">J0X15_00070</name>
</gene>
<dbReference type="PANTHER" id="PTHR33376">
    <property type="match status" value="1"/>
</dbReference>
<keyword evidence="1" id="KW-0732">Signal</keyword>
<comment type="caution">
    <text evidence="4">The sequence shown here is derived from an EMBL/GenBank/DDBJ whole genome shotgun (WGS) entry which is preliminary data.</text>
</comment>
<dbReference type="Gene3D" id="3.40.190.170">
    <property type="entry name" value="Bacterial extracellular solute-binding protein, family 7"/>
    <property type="match status" value="1"/>
</dbReference>